<gene>
    <name evidence="1" type="ORF">NXT3_PC00684</name>
</gene>
<dbReference type="AlphaFoldDB" id="A0A2L0HEG1"/>
<protein>
    <submittedName>
        <fullName evidence="1">Uncharacterized protein</fullName>
    </submittedName>
</protein>
<organism evidence="1 2">
    <name type="scientific">Rhizobium fredii</name>
    <name type="common">Sinorhizobium fredii</name>
    <dbReference type="NCBI Taxonomy" id="380"/>
    <lineage>
        <taxon>Bacteria</taxon>
        <taxon>Pseudomonadati</taxon>
        <taxon>Pseudomonadota</taxon>
        <taxon>Alphaproteobacteria</taxon>
        <taxon>Hyphomicrobiales</taxon>
        <taxon>Rhizobiaceae</taxon>
        <taxon>Sinorhizobium/Ensifer group</taxon>
        <taxon>Sinorhizobium</taxon>
    </lineage>
</organism>
<keyword evidence="1" id="KW-0614">Plasmid</keyword>
<proteinExistence type="predicted"/>
<reference evidence="1 2" key="1">
    <citation type="submission" date="2017-10" db="EMBL/GenBank/DDBJ databases">
        <title>Analysis of the genome sequences of Rhizobium populations associated to common bean (phaseolus vulgaris).</title>
        <authorList>
            <person name="Bustos P."/>
            <person name="Santamaria R.I."/>
            <person name="Miranda-Sanchez F."/>
            <person name="Perez-Carrascal O."/>
            <person name="Juarez S."/>
            <person name="Lozano L."/>
            <person name="Martinez-Flores I."/>
            <person name="Vinuesa P."/>
            <person name="Martinez-Romero E."/>
            <person name="Cevallos M.A."/>
            <person name="Romero D."/>
            <person name="Davila G."/>
            <person name="Gonzalez V."/>
        </authorList>
    </citation>
    <scope>NUCLEOTIDE SEQUENCE [LARGE SCALE GENOMIC DNA]</scope>
    <source>
        <strain evidence="1 2">NXT3</strain>
        <plasmid evidence="2">Plasmid psfrenxt3c</plasmid>
    </source>
</reference>
<evidence type="ECO:0000313" key="2">
    <source>
        <dbReference type="Proteomes" id="UP000239340"/>
    </source>
</evidence>
<geneLocation type="plasmid" evidence="2">
    <name>psfrenxt3c</name>
</geneLocation>
<dbReference type="EMBL" id="CP024310">
    <property type="protein sequence ID" value="AUX79845.1"/>
    <property type="molecule type" value="Genomic_DNA"/>
</dbReference>
<accession>A0A2L0HEG1</accession>
<sequence>MNGHASASGPLRRQISLRLRYKGEKTFSHDRCQGEKTFSHCRRFWTSSKVGTQHQPCRLVRCRRRARKYSRHGRSRRAN</sequence>
<dbReference type="Proteomes" id="UP000239340">
    <property type="component" value="Plasmid pSfreNXT3c"/>
</dbReference>
<name>A0A2L0HEG1_RHIFR</name>
<evidence type="ECO:0000313" key="1">
    <source>
        <dbReference type="EMBL" id="AUX79845.1"/>
    </source>
</evidence>